<dbReference type="AlphaFoldDB" id="A0A0F9GNW8"/>
<name>A0A0F9GNW8_9ZZZZ</name>
<accession>A0A0F9GNW8</accession>
<dbReference type="EMBL" id="LAZR01017422">
    <property type="protein sequence ID" value="KKM00489.1"/>
    <property type="molecule type" value="Genomic_DNA"/>
</dbReference>
<sequence length="108" mass="12473">MPLYRFKCYECNTTDEDICMFRNKQYPICPRCDKEMVDDFTPVKGAVFGDKERVSTALGVHPSQIADGSVFKIHPGAKFNANGDMIMKNRSEQKQRLKERGWVNKDSY</sequence>
<proteinExistence type="predicted"/>
<comment type="caution">
    <text evidence="1">The sequence shown here is derived from an EMBL/GenBank/DDBJ whole genome shotgun (WGS) entry which is preliminary data.</text>
</comment>
<gene>
    <name evidence="1" type="ORF">LCGC14_1803930</name>
</gene>
<organism evidence="1">
    <name type="scientific">marine sediment metagenome</name>
    <dbReference type="NCBI Taxonomy" id="412755"/>
    <lineage>
        <taxon>unclassified sequences</taxon>
        <taxon>metagenomes</taxon>
        <taxon>ecological metagenomes</taxon>
    </lineage>
</organism>
<reference evidence="1" key="1">
    <citation type="journal article" date="2015" name="Nature">
        <title>Complex archaea that bridge the gap between prokaryotes and eukaryotes.</title>
        <authorList>
            <person name="Spang A."/>
            <person name="Saw J.H."/>
            <person name="Jorgensen S.L."/>
            <person name="Zaremba-Niedzwiedzka K."/>
            <person name="Martijn J."/>
            <person name="Lind A.E."/>
            <person name="van Eijk R."/>
            <person name="Schleper C."/>
            <person name="Guy L."/>
            <person name="Ettema T.J."/>
        </authorList>
    </citation>
    <scope>NUCLEOTIDE SEQUENCE</scope>
</reference>
<evidence type="ECO:0000313" key="1">
    <source>
        <dbReference type="EMBL" id="KKM00489.1"/>
    </source>
</evidence>
<protein>
    <submittedName>
        <fullName evidence="1">Uncharacterized protein</fullName>
    </submittedName>
</protein>